<dbReference type="InterPro" id="IPR028978">
    <property type="entry name" value="Chorismate_lyase_/UTRA_dom_sf"/>
</dbReference>
<protein>
    <submittedName>
        <fullName evidence="1">Ycf21</fullName>
    </submittedName>
</protein>
<sequence length="187" mass="22486">MIYIDNKHKFYKITNIDISNNLITSKIPLAWKLILTSDGSFTQNLNSITNRLIYAHIKEQSTLNYKNNKKILRKVWLEDQNNKKLTFAQSLWYINDYTNIYLNDKVPIGQFLLQSGIEIYKKIDEVYYGNSIYLEYFFDSQDPIWGRKYKIYHKNKILAIIQEFFPSRLENFLKKIENISERDKNYV</sequence>
<dbReference type="Pfam" id="PF01947">
    <property type="entry name" value="Rv2949c-like"/>
    <property type="match status" value="1"/>
</dbReference>
<dbReference type="AlphaFoldDB" id="A0A6M3WVZ0"/>
<evidence type="ECO:0000313" key="1">
    <source>
        <dbReference type="EMBL" id="QJH88235.1"/>
    </source>
</evidence>
<proteinExistence type="predicted"/>
<dbReference type="SUPFAM" id="SSF64288">
    <property type="entry name" value="Chorismate lyase-like"/>
    <property type="match status" value="1"/>
</dbReference>
<dbReference type="EMBL" id="MT117916">
    <property type="protein sequence ID" value="QJH88235.1"/>
    <property type="molecule type" value="Genomic_DNA"/>
</dbReference>
<dbReference type="Gene3D" id="3.40.1410.10">
    <property type="entry name" value="Chorismate lyase-like"/>
    <property type="match status" value="1"/>
</dbReference>
<geneLocation type="chloroplast" evidence="1"/>
<dbReference type="InterPro" id="IPR002800">
    <property type="entry name" value="Rv2949c-like"/>
</dbReference>
<accession>A0A6M3WVZ0</accession>
<name>A0A6M3WVZ0_PTELU</name>
<organism evidence="1">
    <name type="scientific">Pterocladia lucida</name>
    <name type="common">Red seaweed</name>
    <name type="synonym">Fucus lucidus</name>
    <dbReference type="NCBI Taxonomy" id="31408"/>
    <lineage>
        <taxon>Eukaryota</taxon>
        <taxon>Rhodophyta</taxon>
        <taxon>Florideophyceae</taxon>
        <taxon>Rhodymeniophycidae</taxon>
        <taxon>Gelidiales</taxon>
        <taxon>Pterocladiaceae</taxon>
        <taxon>Pterocladia</taxon>
    </lineage>
</organism>
<keyword evidence="1" id="KW-0934">Plastid</keyword>
<gene>
    <name evidence="1" type="primary">ycf21</name>
</gene>
<keyword evidence="1" id="KW-0150">Chloroplast</keyword>
<reference evidence="1" key="1">
    <citation type="journal article" date="2020" name="J. Phycol.">
        <title>The Organelle Genomes in the Photosynthetic Red Algal Parasite Pterocladiophila hemisphaerica (Florideophyceae, Rhodophyta) Have Elevated Substitution Rates and Extreme Gene Loss in the Plastid Genome.</title>
        <authorList>
            <person name="Preuss M."/>
            <person name="Verbruggen H."/>
            <person name="Zuccarello G.C."/>
        </authorList>
    </citation>
    <scope>NUCLEOTIDE SEQUENCE</scope>
</reference>